<gene>
    <name evidence="11" type="ORF">WG901_12070</name>
</gene>
<dbReference type="Gene3D" id="3.30.450.20">
    <property type="entry name" value="PAS domain"/>
    <property type="match status" value="1"/>
</dbReference>
<keyword evidence="6" id="KW-0418">Kinase</keyword>
<dbReference type="EMBL" id="JBBHJZ010000002">
    <property type="protein sequence ID" value="MEJ5977377.1"/>
    <property type="molecule type" value="Genomic_DNA"/>
</dbReference>
<keyword evidence="4" id="KW-0808">Transferase</keyword>
<dbReference type="PROSITE" id="PS50112">
    <property type="entry name" value="PAS"/>
    <property type="match status" value="1"/>
</dbReference>
<dbReference type="InterPro" id="IPR035965">
    <property type="entry name" value="PAS-like_dom_sf"/>
</dbReference>
<dbReference type="InterPro" id="IPR003594">
    <property type="entry name" value="HATPase_dom"/>
</dbReference>
<evidence type="ECO:0000256" key="6">
    <source>
        <dbReference type="ARBA" id="ARBA00022777"/>
    </source>
</evidence>
<keyword evidence="7" id="KW-0067">ATP-binding</keyword>
<evidence type="ECO:0000256" key="7">
    <source>
        <dbReference type="ARBA" id="ARBA00022840"/>
    </source>
</evidence>
<dbReference type="Pfam" id="PF00989">
    <property type="entry name" value="PAS"/>
    <property type="match status" value="1"/>
</dbReference>
<evidence type="ECO:0000256" key="1">
    <source>
        <dbReference type="ARBA" id="ARBA00000085"/>
    </source>
</evidence>
<dbReference type="InterPro" id="IPR036097">
    <property type="entry name" value="HisK_dim/P_sf"/>
</dbReference>
<dbReference type="PANTHER" id="PTHR43065">
    <property type="entry name" value="SENSOR HISTIDINE KINASE"/>
    <property type="match status" value="1"/>
</dbReference>
<evidence type="ECO:0000313" key="11">
    <source>
        <dbReference type="EMBL" id="MEJ5977377.1"/>
    </source>
</evidence>
<dbReference type="SMART" id="SM00091">
    <property type="entry name" value="PAS"/>
    <property type="match status" value="1"/>
</dbReference>
<dbReference type="EC" id="2.7.13.3" evidence="2"/>
<dbReference type="SMART" id="SM00388">
    <property type="entry name" value="HisKA"/>
    <property type="match status" value="1"/>
</dbReference>
<keyword evidence="8" id="KW-0902">Two-component regulatory system</keyword>
<evidence type="ECO:0000256" key="4">
    <source>
        <dbReference type="ARBA" id="ARBA00022679"/>
    </source>
</evidence>
<evidence type="ECO:0000256" key="8">
    <source>
        <dbReference type="ARBA" id="ARBA00023012"/>
    </source>
</evidence>
<dbReference type="InterPro" id="IPR013767">
    <property type="entry name" value="PAS_fold"/>
</dbReference>
<keyword evidence="5" id="KW-0547">Nucleotide-binding</keyword>
<dbReference type="InterPro" id="IPR004358">
    <property type="entry name" value="Sig_transdc_His_kin-like_C"/>
</dbReference>
<dbReference type="Gene3D" id="3.30.565.10">
    <property type="entry name" value="Histidine kinase-like ATPase, C-terminal domain"/>
    <property type="match status" value="1"/>
</dbReference>
<dbReference type="SUPFAM" id="SSF47384">
    <property type="entry name" value="Homodimeric domain of signal transducing histidine kinase"/>
    <property type="match status" value="1"/>
</dbReference>
<keyword evidence="3" id="KW-0597">Phosphoprotein</keyword>
<protein>
    <recommendedName>
        <fullName evidence="2">histidine kinase</fullName>
        <ecNumber evidence="2">2.7.13.3</ecNumber>
    </recommendedName>
</protein>
<dbReference type="RefSeq" id="WP_339587316.1">
    <property type="nucleotide sequence ID" value="NZ_JBBHJZ010000002.1"/>
</dbReference>
<dbReference type="InterPro" id="IPR000014">
    <property type="entry name" value="PAS"/>
</dbReference>
<dbReference type="SMART" id="SM00387">
    <property type="entry name" value="HATPase_c"/>
    <property type="match status" value="1"/>
</dbReference>
<dbReference type="Gene3D" id="6.10.250.2580">
    <property type="match status" value="1"/>
</dbReference>
<comment type="catalytic activity">
    <reaction evidence="1">
        <text>ATP + protein L-histidine = ADP + protein N-phospho-L-histidine.</text>
        <dbReference type="EC" id="2.7.13.3"/>
    </reaction>
</comment>
<dbReference type="PRINTS" id="PR00344">
    <property type="entry name" value="BCTRLSENSOR"/>
</dbReference>
<dbReference type="InterPro" id="IPR036890">
    <property type="entry name" value="HATPase_C_sf"/>
</dbReference>
<dbReference type="Pfam" id="PF02518">
    <property type="entry name" value="HATPase_c"/>
    <property type="match status" value="1"/>
</dbReference>
<name>A0ABU8RXC0_9SPHN</name>
<dbReference type="CDD" id="cd00130">
    <property type="entry name" value="PAS"/>
    <property type="match status" value="1"/>
</dbReference>
<sequence>MTDRSPEVPGNSGAVVLARDAYLRSLLETVPDAMIVIDARGTILSFSAAAERMFGFREDEVLGENVSMLMPSPDRERHDGYIGHYLGTGERKIIGVGRVTTARHRDGGTFPIDLHVGEARIDDERVFTGFIRDLTERQETELKLHNLQSELAHVSRVTAMGTLATSIAHELNQPLTAIANYVEAARDLLVAPDAATLEIVREALDECATQSVRAGQIVRRLRDFIARGESERRVESLARVVNEAIALALVAAGERAVEVELALDSAADKVLIDRIQIQQVILNLVRNALEAMTASPVRQLRISSRPEAGFVAVTVEDSGPGLAEDVATQLFQPFVSTKTAGMGLGLSICHTIVNGHGGRIWAGASVLGGTAFHFTLIDAGDNDG</sequence>
<evidence type="ECO:0000259" key="9">
    <source>
        <dbReference type="PROSITE" id="PS50109"/>
    </source>
</evidence>
<dbReference type="InterPro" id="IPR003661">
    <property type="entry name" value="HisK_dim/P_dom"/>
</dbReference>
<dbReference type="CDD" id="cd00082">
    <property type="entry name" value="HisKA"/>
    <property type="match status" value="1"/>
</dbReference>
<accession>A0ABU8RXC0</accession>
<evidence type="ECO:0000256" key="3">
    <source>
        <dbReference type="ARBA" id="ARBA00022553"/>
    </source>
</evidence>
<feature type="domain" description="PAS" evidence="10">
    <location>
        <begin position="19"/>
        <end position="72"/>
    </location>
</feature>
<dbReference type="SUPFAM" id="SSF55785">
    <property type="entry name" value="PYP-like sensor domain (PAS domain)"/>
    <property type="match status" value="1"/>
</dbReference>
<reference evidence="11 12" key="1">
    <citation type="submission" date="2024-03" db="EMBL/GenBank/DDBJ databases">
        <authorList>
            <person name="Jo J.-H."/>
        </authorList>
    </citation>
    <scope>NUCLEOTIDE SEQUENCE [LARGE SCALE GENOMIC DNA]</scope>
    <source>
        <strain evidence="11 12">PS1R-30</strain>
    </source>
</reference>
<dbReference type="NCBIfam" id="TIGR00229">
    <property type="entry name" value="sensory_box"/>
    <property type="match status" value="1"/>
</dbReference>
<evidence type="ECO:0000259" key="10">
    <source>
        <dbReference type="PROSITE" id="PS50112"/>
    </source>
</evidence>
<organism evidence="11 12">
    <name type="scientific">Novosphingobium anseongense</name>
    <dbReference type="NCBI Taxonomy" id="3133436"/>
    <lineage>
        <taxon>Bacteria</taxon>
        <taxon>Pseudomonadati</taxon>
        <taxon>Pseudomonadota</taxon>
        <taxon>Alphaproteobacteria</taxon>
        <taxon>Sphingomonadales</taxon>
        <taxon>Sphingomonadaceae</taxon>
        <taxon>Novosphingobium</taxon>
    </lineage>
</organism>
<dbReference type="Gene3D" id="1.10.287.130">
    <property type="match status" value="1"/>
</dbReference>
<evidence type="ECO:0000313" key="12">
    <source>
        <dbReference type="Proteomes" id="UP001361239"/>
    </source>
</evidence>
<dbReference type="PROSITE" id="PS50109">
    <property type="entry name" value="HIS_KIN"/>
    <property type="match status" value="1"/>
</dbReference>
<dbReference type="Pfam" id="PF00512">
    <property type="entry name" value="HisKA"/>
    <property type="match status" value="1"/>
</dbReference>
<evidence type="ECO:0000256" key="2">
    <source>
        <dbReference type="ARBA" id="ARBA00012438"/>
    </source>
</evidence>
<dbReference type="SUPFAM" id="SSF55874">
    <property type="entry name" value="ATPase domain of HSP90 chaperone/DNA topoisomerase II/histidine kinase"/>
    <property type="match status" value="1"/>
</dbReference>
<keyword evidence="12" id="KW-1185">Reference proteome</keyword>
<dbReference type="InterPro" id="IPR005467">
    <property type="entry name" value="His_kinase_dom"/>
</dbReference>
<evidence type="ECO:0000256" key="5">
    <source>
        <dbReference type="ARBA" id="ARBA00022741"/>
    </source>
</evidence>
<proteinExistence type="predicted"/>
<dbReference type="Proteomes" id="UP001361239">
    <property type="component" value="Unassembled WGS sequence"/>
</dbReference>
<dbReference type="PANTHER" id="PTHR43065:SF46">
    <property type="entry name" value="C4-DICARBOXYLATE TRANSPORT SENSOR PROTEIN DCTB"/>
    <property type="match status" value="1"/>
</dbReference>
<comment type="caution">
    <text evidence="11">The sequence shown here is derived from an EMBL/GenBank/DDBJ whole genome shotgun (WGS) entry which is preliminary data.</text>
</comment>
<feature type="domain" description="Histidine kinase" evidence="9">
    <location>
        <begin position="166"/>
        <end position="380"/>
    </location>
</feature>